<dbReference type="GO" id="GO:0006886">
    <property type="term" value="P:intracellular protein transport"/>
    <property type="evidence" value="ECO:0007669"/>
    <property type="project" value="InterPro"/>
</dbReference>
<dbReference type="SUPFAM" id="SSF47364">
    <property type="entry name" value="Domain of the SRP/SRP receptor G-proteins"/>
    <property type="match status" value="1"/>
</dbReference>
<dbReference type="AlphaFoldDB" id="A0A8H7S7Z8"/>
<dbReference type="PROSITE" id="PS00300">
    <property type="entry name" value="SRP54"/>
    <property type="match status" value="1"/>
</dbReference>
<dbReference type="CDD" id="cd14826">
    <property type="entry name" value="SR_alpha_SRX"/>
    <property type="match status" value="1"/>
</dbReference>
<dbReference type="InterPro" id="IPR036225">
    <property type="entry name" value="SRP/SRP_N"/>
</dbReference>
<dbReference type="SUPFAM" id="SSF52374">
    <property type="entry name" value="Nucleotidylyl transferase"/>
    <property type="match status" value="1"/>
</dbReference>
<dbReference type="Pfam" id="PF00579">
    <property type="entry name" value="tRNA-synt_1b"/>
    <property type="match status" value="1"/>
</dbReference>
<dbReference type="EC" id="6.1.1.1" evidence="3 17"/>
<feature type="compositionally biased region" description="Polar residues" evidence="18">
    <location>
        <begin position="199"/>
        <end position="211"/>
    </location>
</feature>
<evidence type="ECO:0000256" key="6">
    <source>
        <dbReference type="ARBA" id="ARBA00022824"/>
    </source>
</evidence>
<evidence type="ECO:0000256" key="16">
    <source>
        <dbReference type="PROSITE-ProRule" id="PRU00182"/>
    </source>
</evidence>
<dbReference type="Pfam" id="PF04086">
    <property type="entry name" value="SRP-alpha_N"/>
    <property type="match status" value="1"/>
</dbReference>
<dbReference type="GO" id="GO:0005739">
    <property type="term" value="C:mitochondrion"/>
    <property type="evidence" value="ECO:0007669"/>
    <property type="project" value="TreeGrafter"/>
</dbReference>
<dbReference type="OrthoDB" id="1727884at2759"/>
<dbReference type="InterPro" id="IPR027417">
    <property type="entry name" value="P-loop_NTPase"/>
</dbReference>
<dbReference type="Gene3D" id="3.40.50.620">
    <property type="entry name" value="HUPs"/>
    <property type="match status" value="1"/>
</dbReference>
<dbReference type="PRINTS" id="PR01040">
    <property type="entry name" value="TRNASYNTHTYR"/>
</dbReference>
<dbReference type="InterPro" id="IPR024088">
    <property type="entry name" value="Tyr-tRNA-ligase_bac-type"/>
</dbReference>
<dbReference type="CDD" id="cd00805">
    <property type="entry name" value="TyrRS_core"/>
    <property type="match status" value="1"/>
</dbReference>
<dbReference type="SMART" id="SM00382">
    <property type="entry name" value="AAA"/>
    <property type="match status" value="1"/>
</dbReference>
<evidence type="ECO:0000256" key="2">
    <source>
        <dbReference type="ARBA" id="ARBA00008531"/>
    </source>
</evidence>
<dbReference type="GO" id="GO:0005047">
    <property type="term" value="F:signal recognition particle binding"/>
    <property type="evidence" value="ECO:0007669"/>
    <property type="project" value="InterPro"/>
</dbReference>
<evidence type="ECO:0000256" key="18">
    <source>
        <dbReference type="SAM" id="MobiDB-lite"/>
    </source>
</evidence>
<dbReference type="InterPro" id="IPR042101">
    <property type="entry name" value="SRP54_N_sf"/>
</dbReference>
<dbReference type="PANTHER" id="PTHR11766">
    <property type="entry name" value="TYROSYL-TRNA SYNTHETASE"/>
    <property type="match status" value="1"/>
</dbReference>
<evidence type="ECO:0000313" key="20">
    <source>
        <dbReference type="EMBL" id="KAG2224419.1"/>
    </source>
</evidence>
<evidence type="ECO:0000256" key="5">
    <source>
        <dbReference type="ARBA" id="ARBA00022741"/>
    </source>
</evidence>
<reference evidence="20 21" key="1">
    <citation type="submission" date="2020-12" db="EMBL/GenBank/DDBJ databases">
        <title>Metabolic potential, ecology and presence of endohyphal bacteria is reflected in genomic diversity of Mucoromycotina.</title>
        <authorList>
            <person name="Muszewska A."/>
            <person name="Okrasinska A."/>
            <person name="Steczkiewicz K."/>
            <person name="Drgas O."/>
            <person name="Orlowska M."/>
            <person name="Perlinska-Lenart U."/>
            <person name="Aleksandrzak-Piekarczyk T."/>
            <person name="Szatraj K."/>
            <person name="Zielenkiewicz U."/>
            <person name="Pilsyk S."/>
            <person name="Malc E."/>
            <person name="Mieczkowski P."/>
            <person name="Kruszewska J.S."/>
            <person name="Biernat P."/>
            <person name="Pawlowska J."/>
        </authorList>
    </citation>
    <scope>NUCLEOTIDE SEQUENCE [LARGE SCALE GENOMIC DNA]</scope>
    <source>
        <strain evidence="20 21">CBS 142.35</strain>
    </source>
</reference>
<evidence type="ECO:0000259" key="19">
    <source>
        <dbReference type="PROSITE" id="PS00300"/>
    </source>
</evidence>
<keyword evidence="13" id="KW-0675">Receptor</keyword>
<evidence type="ECO:0000256" key="1">
    <source>
        <dbReference type="ARBA" id="ARBA00004397"/>
    </source>
</evidence>
<dbReference type="CDD" id="cd17876">
    <property type="entry name" value="SRalpha_C"/>
    <property type="match status" value="1"/>
</dbReference>
<evidence type="ECO:0000256" key="9">
    <source>
        <dbReference type="ARBA" id="ARBA00022917"/>
    </source>
</evidence>
<dbReference type="GO" id="GO:0005785">
    <property type="term" value="C:signal recognition particle receptor complex"/>
    <property type="evidence" value="ECO:0007669"/>
    <property type="project" value="InterPro"/>
</dbReference>
<dbReference type="FunFam" id="3.40.50.300:FF:000188">
    <property type="entry name" value="signal recognition particle receptor subunit alpha"/>
    <property type="match status" value="1"/>
</dbReference>
<dbReference type="GO" id="GO:0003924">
    <property type="term" value="F:GTPase activity"/>
    <property type="evidence" value="ECO:0007669"/>
    <property type="project" value="InterPro"/>
</dbReference>
<evidence type="ECO:0000256" key="17">
    <source>
        <dbReference type="RuleBase" id="RU361234"/>
    </source>
</evidence>
<evidence type="ECO:0000256" key="3">
    <source>
        <dbReference type="ARBA" id="ARBA00013160"/>
    </source>
</evidence>
<keyword evidence="9 17" id="KW-0648">Protein biosynthesis</keyword>
<dbReference type="InterPro" id="IPR002307">
    <property type="entry name" value="Tyr-tRNA-ligase"/>
</dbReference>
<keyword evidence="21" id="KW-1185">Reference proteome</keyword>
<keyword evidence="7 17" id="KW-0067">ATP-binding</keyword>
<dbReference type="InterPro" id="IPR000897">
    <property type="entry name" value="SRP54_GTPase_dom"/>
</dbReference>
<dbReference type="PROSITE" id="PS50889">
    <property type="entry name" value="S4"/>
    <property type="match status" value="1"/>
</dbReference>
<dbReference type="HAMAP" id="MF_02006">
    <property type="entry name" value="Tyr_tRNA_synth_type1"/>
    <property type="match status" value="1"/>
</dbReference>
<keyword evidence="8 16" id="KW-0694">RNA-binding</keyword>
<dbReference type="Gene3D" id="3.30.450.60">
    <property type="match status" value="1"/>
</dbReference>
<evidence type="ECO:0000256" key="15">
    <source>
        <dbReference type="ARBA" id="ARBA00048248"/>
    </source>
</evidence>
<dbReference type="SUPFAM" id="SSF52540">
    <property type="entry name" value="P-loop containing nucleoside triphosphate hydrolases"/>
    <property type="match status" value="1"/>
</dbReference>
<keyword evidence="4 17" id="KW-0436">Ligase</keyword>
<dbReference type="InterPro" id="IPR054608">
    <property type="entry name" value="SYY-like_C"/>
</dbReference>
<dbReference type="SMART" id="SM00962">
    <property type="entry name" value="SRP54"/>
    <property type="match status" value="1"/>
</dbReference>
<feature type="domain" description="SRP54-type proteins GTP-binding" evidence="19">
    <location>
        <begin position="601"/>
        <end position="614"/>
    </location>
</feature>
<dbReference type="Proteomes" id="UP000646827">
    <property type="component" value="Unassembled WGS sequence"/>
</dbReference>
<feature type="compositionally biased region" description="Low complexity" evidence="18">
    <location>
        <begin position="152"/>
        <end position="168"/>
    </location>
</feature>
<dbReference type="GO" id="GO:0003723">
    <property type="term" value="F:RNA binding"/>
    <property type="evidence" value="ECO:0007669"/>
    <property type="project" value="UniProtKB-KW"/>
</dbReference>
<dbReference type="InterPro" id="IPR024107">
    <property type="entry name" value="Tyr-tRNA-ligase_bac_1"/>
</dbReference>
<dbReference type="Pfam" id="PF22421">
    <property type="entry name" value="SYY_C-terminal"/>
    <property type="match status" value="1"/>
</dbReference>
<dbReference type="Pfam" id="PF00448">
    <property type="entry name" value="SRP54"/>
    <property type="match status" value="1"/>
</dbReference>
<protein>
    <recommendedName>
        <fullName evidence="3 17">Tyrosine--tRNA ligase</fullName>
        <ecNumber evidence="3 17">6.1.1.1</ecNumber>
    </recommendedName>
    <alternativeName>
        <fullName evidence="14 17">Tyrosyl-tRNA synthetase</fullName>
    </alternativeName>
</protein>
<dbReference type="GO" id="GO:0005525">
    <property type="term" value="F:GTP binding"/>
    <property type="evidence" value="ECO:0007669"/>
    <property type="project" value="UniProtKB-KW"/>
</dbReference>
<dbReference type="EMBL" id="JAEPRB010000043">
    <property type="protein sequence ID" value="KAG2224419.1"/>
    <property type="molecule type" value="Genomic_DNA"/>
</dbReference>
<dbReference type="InterPro" id="IPR007222">
    <property type="entry name" value="Sig_recog_particle_rcpt_asu_N"/>
</dbReference>
<organism evidence="20 21">
    <name type="scientific">Circinella minor</name>
    <dbReference type="NCBI Taxonomy" id="1195481"/>
    <lineage>
        <taxon>Eukaryota</taxon>
        <taxon>Fungi</taxon>
        <taxon>Fungi incertae sedis</taxon>
        <taxon>Mucoromycota</taxon>
        <taxon>Mucoromycotina</taxon>
        <taxon>Mucoromycetes</taxon>
        <taxon>Mucorales</taxon>
        <taxon>Lichtheimiaceae</taxon>
        <taxon>Circinella</taxon>
    </lineage>
</organism>
<evidence type="ECO:0000313" key="21">
    <source>
        <dbReference type="Proteomes" id="UP000646827"/>
    </source>
</evidence>
<dbReference type="PANTHER" id="PTHR11766:SF0">
    <property type="entry name" value="TYROSINE--TRNA LIGASE, MITOCHONDRIAL"/>
    <property type="match status" value="1"/>
</dbReference>
<evidence type="ECO:0000256" key="7">
    <source>
        <dbReference type="ARBA" id="ARBA00022840"/>
    </source>
</evidence>
<dbReference type="InterPro" id="IPR001412">
    <property type="entry name" value="aa-tRNA-synth_I_CS"/>
</dbReference>
<keyword evidence="5 17" id="KW-0547">Nucleotide-binding</keyword>
<name>A0A8H7S7Z8_9FUNG</name>
<dbReference type="GO" id="GO:0005524">
    <property type="term" value="F:ATP binding"/>
    <property type="evidence" value="ECO:0007669"/>
    <property type="project" value="UniProtKB-KW"/>
</dbReference>
<dbReference type="GO" id="GO:0004831">
    <property type="term" value="F:tyrosine-tRNA ligase activity"/>
    <property type="evidence" value="ECO:0007669"/>
    <property type="project" value="UniProtKB-EC"/>
</dbReference>
<dbReference type="FunFam" id="1.10.240.10:FF:000001">
    <property type="entry name" value="Tyrosine--tRNA ligase"/>
    <property type="match status" value="1"/>
</dbReference>
<dbReference type="CDD" id="cd00165">
    <property type="entry name" value="S4"/>
    <property type="match status" value="1"/>
</dbReference>
<dbReference type="GO" id="GO:0006437">
    <property type="term" value="P:tyrosyl-tRNA aminoacylation"/>
    <property type="evidence" value="ECO:0007669"/>
    <property type="project" value="InterPro"/>
</dbReference>
<gene>
    <name evidence="20" type="ORF">INT45_002958</name>
</gene>
<dbReference type="Gene3D" id="3.40.50.300">
    <property type="entry name" value="P-loop containing nucleotide triphosphate hydrolases"/>
    <property type="match status" value="1"/>
</dbReference>
<evidence type="ECO:0000256" key="12">
    <source>
        <dbReference type="ARBA" id="ARBA00023146"/>
    </source>
</evidence>
<keyword evidence="10" id="KW-0342">GTP-binding</keyword>
<feature type="region of interest" description="Disordered" evidence="18">
    <location>
        <begin position="274"/>
        <end position="293"/>
    </location>
</feature>
<dbReference type="InterPro" id="IPR014729">
    <property type="entry name" value="Rossmann-like_a/b/a_fold"/>
</dbReference>
<dbReference type="Pfam" id="PF02881">
    <property type="entry name" value="SRP54_N"/>
    <property type="match status" value="1"/>
</dbReference>
<sequence length="1098" mass="122300">MLDQFAILSKGGFVLWQKTFIPVMGSPIDALIKDVLIEERAGTNIFYKDSYALKWTFANEVDLVFVVAFQKILQLQYVDELLETVKQVFIKTFEQDIINNNGIDGDYNLFNDTFDTLLRQLEEKHSTNRQRAPRKFEQTKKYETTLKGSQEVNSPSSKSKSANSVSPAGIDQDEISKNIQALKLQSSPRTGSRAKKGRQQNSSKSPNINNDESSKKKKSQKQARTWEGQIARGEMESLDYSSKATMTSEEEAAQAAQLADPTKYGTINKDGVYEVLDVDQNNDNNEDDDDDEEEYDILQHHEEDKKTQNSTGGGMFSFFKNITGQRELTTDALDPVLSDMKEHLIKKNVASDIAEHLCQSVRTSLLGKKIGNWGRVSTMVRDSMEAALKRILTPKTSLDILRDVEQAKAERRPYVISFIGVNGVGKSTNLSKVCFWLLQNNYKVLIAACDTFRSGAVEQLRVHARNLRALQTSGQGSVELFERGYGKDSAGIAKEAISFATSNHFDVVLIDTAGRMQDNEPLMRALAKLVAVNNPDKIIFVGEALVGNEAVDQLTKFNQSLKDFSGLQNPRHIDGIILTKFDTIDDKVGAALSMTYITGQPIYFVGTGQTYTDLKNLRVSHVVNRRRLCTNYYTRHQPRLLTSLYQQQYYATRTANAVIDMTDRGLVANITSPDLIKKTESPTAIYCGVDPTANSLHLGNLVTLMGLLHFGIHGHQAIALVGGATGSIGDPSGRSTERVPLSAEVLDQNVAGIERQVHRFFKNGTAYAIGRGYSAKTKSPKVLNNYDWFSGMTALDFLGQIGRYARVNTMLAKESVKSRIESTQGISFTEFSYQLLQAYDFYYLYQNHDCRVQLGGSDQWGNITAGIDLIGKRRGSIDEEEKNNLDNRAFGITIPLLLTSSGEKFGKSAGNAVWLDETKTSYFDFYQFFMKTTDADVGKYLSMFTLLDKDQIAHIMNEHQKTPEKRKAQQVLADETTELVHGLDGVRKAQVATKVLFGGDIRTVSGQEIVGAFENDSSRMVKLDRNTVVGGNLDLIATLTKATRSKSEAQKLIKSGGMYLNNVRVNDPRHKISESDLIDSKVCVLRAGKASYHIVNIV</sequence>
<keyword evidence="11" id="KW-0472">Membrane</keyword>
<feature type="region of interest" description="Disordered" evidence="18">
    <location>
        <begin position="182"/>
        <end position="259"/>
    </location>
</feature>
<comment type="similarity">
    <text evidence="2">Belongs to the GTP-binding SRP family.</text>
</comment>
<dbReference type="Gene3D" id="1.20.120.140">
    <property type="entry name" value="Signal recognition particle SRP54, nucleotide-binding domain"/>
    <property type="match status" value="1"/>
</dbReference>
<dbReference type="Gene3D" id="3.10.290.10">
    <property type="entry name" value="RNA-binding S4 domain"/>
    <property type="match status" value="1"/>
</dbReference>
<dbReference type="GO" id="GO:0006614">
    <property type="term" value="P:SRP-dependent cotranslational protein targeting to membrane"/>
    <property type="evidence" value="ECO:0007669"/>
    <property type="project" value="InterPro"/>
</dbReference>
<comment type="subcellular location">
    <subcellularLocation>
        <location evidence="1">Endoplasmic reticulum membrane</location>
        <topology evidence="1">Peripheral membrane protein</topology>
        <orientation evidence="1">Cytoplasmic side</orientation>
    </subcellularLocation>
</comment>
<comment type="catalytic activity">
    <reaction evidence="15 17">
        <text>tRNA(Tyr) + L-tyrosine + ATP = L-tyrosyl-tRNA(Tyr) + AMP + diphosphate + H(+)</text>
        <dbReference type="Rhea" id="RHEA:10220"/>
        <dbReference type="Rhea" id="RHEA-COMP:9706"/>
        <dbReference type="Rhea" id="RHEA-COMP:9707"/>
        <dbReference type="ChEBI" id="CHEBI:15378"/>
        <dbReference type="ChEBI" id="CHEBI:30616"/>
        <dbReference type="ChEBI" id="CHEBI:33019"/>
        <dbReference type="ChEBI" id="CHEBI:58315"/>
        <dbReference type="ChEBI" id="CHEBI:78442"/>
        <dbReference type="ChEBI" id="CHEBI:78536"/>
        <dbReference type="ChEBI" id="CHEBI:456215"/>
        <dbReference type="EC" id="6.1.1.1"/>
    </reaction>
</comment>
<feature type="region of interest" description="Disordered" evidence="18">
    <location>
        <begin position="124"/>
        <end position="169"/>
    </location>
</feature>
<dbReference type="InterPro" id="IPR011012">
    <property type="entry name" value="Longin-like_dom_sf"/>
</dbReference>
<dbReference type="SMART" id="SM00963">
    <property type="entry name" value="SRP54_N"/>
    <property type="match status" value="1"/>
</dbReference>
<evidence type="ECO:0000256" key="14">
    <source>
        <dbReference type="ARBA" id="ARBA00033323"/>
    </source>
</evidence>
<dbReference type="SUPFAM" id="SSF55174">
    <property type="entry name" value="Alpha-L RNA-binding motif"/>
    <property type="match status" value="1"/>
</dbReference>
<dbReference type="InterPro" id="IPR002305">
    <property type="entry name" value="aa-tRNA-synth_Ic"/>
</dbReference>
<dbReference type="NCBIfam" id="TIGR00234">
    <property type="entry name" value="tyrS"/>
    <property type="match status" value="1"/>
</dbReference>
<dbReference type="InterPro" id="IPR013822">
    <property type="entry name" value="Signal_recog_particl_SRP54_hlx"/>
</dbReference>
<dbReference type="InterPro" id="IPR003593">
    <property type="entry name" value="AAA+_ATPase"/>
</dbReference>
<evidence type="ECO:0000256" key="10">
    <source>
        <dbReference type="ARBA" id="ARBA00023134"/>
    </source>
</evidence>
<keyword evidence="12 17" id="KW-0030">Aminoacyl-tRNA synthetase</keyword>
<dbReference type="SUPFAM" id="SSF64356">
    <property type="entry name" value="SNARE-like"/>
    <property type="match status" value="1"/>
</dbReference>
<feature type="compositionally biased region" description="Acidic residues" evidence="18">
    <location>
        <begin position="284"/>
        <end position="293"/>
    </location>
</feature>
<feature type="compositionally biased region" description="Basic and acidic residues" evidence="18">
    <location>
        <begin position="134"/>
        <end position="144"/>
    </location>
</feature>
<accession>A0A8H7S7Z8</accession>
<comment type="caution">
    <text evidence="20">The sequence shown here is derived from an EMBL/GenBank/DDBJ whole genome shotgun (WGS) entry which is preliminary data.</text>
</comment>
<proteinExistence type="inferred from homology"/>
<dbReference type="Gene3D" id="1.10.240.10">
    <property type="entry name" value="Tyrosyl-Transfer RNA Synthetase"/>
    <property type="match status" value="1"/>
</dbReference>
<dbReference type="InterPro" id="IPR036986">
    <property type="entry name" value="S4_RNA-bd_sf"/>
</dbReference>
<dbReference type="PROSITE" id="PS00178">
    <property type="entry name" value="AA_TRNA_LIGASE_I"/>
    <property type="match status" value="1"/>
</dbReference>
<evidence type="ECO:0000256" key="11">
    <source>
        <dbReference type="ARBA" id="ARBA00023136"/>
    </source>
</evidence>
<dbReference type="GO" id="GO:0005829">
    <property type="term" value="C:cytosol"/>
    <property type="evidence" value="ECO:0007669"/>
    <property type="project" value="TreeGrafter"/>
</dbReference>
<evidence type="ECO:0000256" key="4">
    <source>
        <dbReference type="ARBA" id="ARBA00022598"/>
    </source>
</evidence>
<evidence type="ECO:0000256" key="8">
    <source>
        <dbReference type="ARBA" id="ARBA00022884"/>
    </source>
</evidence>
<comment type="similarity">
    <text evidence="17">Belongs to the class-I aminoacyl-tRNA synthetase family.</text>
</comment>
<keyword evidence="6" id="KW-0256">Endoplasmic reticulum</keyword>
<evidence type="ECO:0000256" key="13">
    <source>
        <dbReference type="ARBA" id="ARBA00023170"/>
    </source>
</evidence>